<accession>A0A5B7FE11</accession>
<organism evidence="1 2">
    <name type="scientific">Portunus trituberculatus</name>
    <name type="common">Swimming crab</name>
    <name type="synonym">Neptunus trituberculatus</name>
    <dbReference type="NCBI Taxonomy" id="210409"/>
    <lineage>
        <taxon>Eukaryota</taxon>
        <taxon>Metazoa</taxon>
        <taxon>Ecdysozoa</taxon>
        <taxon>Arthropoda</taxon>
        <taxon>Crustacea</taxon>
        <taxon>Multicrustacea</taxon>
        <taxon>Malacostraca</taxon>
        <taxon>Eumalacostraca</taxon>
        <taxon>Eucarida</taxon>
        <taxon>Decapoda</taxon>
        <taxon>Pleocyemata</taxon>
        <taxon>Brachyura</taxon>
        <taxon>Eubrachyura</taxon>
        <taxon>Portunoidea</taxon>
        <taxon>Portunidae</taxon>
        <taxon>Portuninae</taxon>
        <taxon>Portunus</taxon>
    </lineage>
</organism>
<dbReference type="AlphaFoldDB" id="A0A5B7FE11"/>
<dbReference type="EMBL" id="VSRR010006737">
    <property type="protein sequence ID" value="MPC45451.1"/>
    <property type="molecule type" value="Genomic_DNA"/>
</dbReference>
<reference evidence="1 2" key="1">
    <citation type="submission" date="2019-05" db="EMBL/GenBank/DDBJ databases">
        <title>Another draft genome of Portunus trituberculatus and its Hox gene families provides insights of decapod evolution.</title>
        <authorList>
            <person name="Jeong J.-H."/>
            <person name="Song I."/>
            <person name="Kim S."/>
            <person name="Choi T."/>
            <person name="Kim D."/>
            <person name="Ryu S."/>
            <person name="Kim W."/>
        </authorList>
    </citation>
    <scope>NUCLEOTIDE SEQUENCE [LARGE SCALE GENOMIC DNA]</scope>
    <source>
        <tissue evidence="1">Muscle</tissue>
    </source>
</reference>
<keyword evidence="2" id="KW-1185">Reference proteome</keyword>
<proteinExistence type="predicted"/>
<evidence type="ECO:0000313" key="1">
    <source>
        <dbReference type="EMBL" id="MPC45451.1"/>
    </source>
</evidence>
<sequence length="97" mass="11110">MIFAIWNKKRIKYHTIYVSTGAVTGLWLAGGIQSCFTYVVEVLGTLIARKSVQDSYPENLRQEETWLWVRSSPTDLNKDSGRRESHVPMTAFIKLTC</sequence>
<gene>
    <name evidence="1" type="ORF">E2C01_039150</name>
</gene>
<evidence type="ECO:0000313" key="2">
    <source>
        <dbReference type="Proteomes" id="UP000324222"/>
    </source>
</evidence>
<protein>
    <submittedName>
        <fullName evidence="1">Uncharacterized protein</fullName>
    </submittedName>
</protein>
<dbReference type="Proteomes" id="UP000324222">
    <property type="component" value="Unassembled WGS sequence"/>
</dbReference>
<name>A0A5B7FE11_PORTR</name>
<comment type="caution">
    <text evidence="1">The sequence shown here is derived from an EMBL/GenBank/DDBJ whole genome shotgun (WGS) entry which is preliminary data.</text>
</comment>